<protein>
    <submittedName>
        <fullName evidence="1">Uncharacterized protein</fullName>
    </submittedName>
</protein>
<comment type="caution">
    <text evidence="1">The sequence shown here is derived from an EMBL/GenBank/DDBJ whole genome shotgun (WGS) entry which is preliminary data.</text>
</comment>
<evidence type="ECO:0000313" key="1">
    <source>
        <dbReference type="EMBL" id="KAK3044071.1"/>
    </source>
</evidence>
<reference evidence="1" key="1">
    <citation type="submission" date="2024-09" db="EMBL/GenBank/DDBJ databases">
        <title>Black Yeasts Isolated from many extreme environments.</title>
        <authorList>
            <person name="Coleine C."/>
            <person name="Stajich J.E."/>
            <person name="Selbmann L."/>
        </authorList>
    </citation>
    <scope>NUCLEOTIDE SEQUENCE</scope>
    <source>
        <strain evidence="1">CCFEE 5737</strain>
    </source>
</reference>
<organism evidence="1 2">
    <name type="scientific">Coniosporium uncinatum</name>
    <dbReference type="NCBI Taxonomy" id="93489"/>
    <lineage>
        <taxon>Eukaryota</taxon>
        <taxon>Fungi</taxon>
        <taxon>Dikarya</taxon>
        <taxon>Ascomycota</taxon>
        <taxon>Pezizomycotina</taxon>
        <taxon>Dothideomycetes</taxon>
        <taxon>Dothideomycetes incertae sedis</taxon>
        <taxon>Coniosporium</taxon>
    </lineage>
</organism>
<dbReference type="EMBL" id="JAWDJW010012464">
    <property type="protein sequence ID" value="KAK3044071.1"/>
    <property type="molecule type" value="Genomic_DNA"/>
</dbReference>
<accession>A0ACC3CSJ4</accession>
<sequence>MWKDTAEKKARLAELASKEEKEDLRAPETGTTGQERPPRVRKPLVEFSPDVRVREMRWHPDDKSDAEVAKSRGGRVRGAARSLISTDPAAHDPAGYAWAVLEMREQRAARRRKRAEE</sequence>
<evidence type="ECO:0000313" key="2">
    <source>
        <dbReference type="Proteomes" id="UP001186974"/>
    </source>
</evidence>
<gene>
    <name evidence="1" type="ORF">LTS18_002253</name>
</gene>
<keyword evidence="2" id="KW-1185">Reference proteome</keyword>
<feature type="non-terminal residue" evidence="1">
    <location>
        <position position="117"/>
    </location>
</feature>
<dbReference type="Proteomes" id="UP001186974">
    <property type="component" value="Unassembled WGS sequence"/>
</dbReference>
<proteinExistence type="predicted"/>
<name>A0ACC3CSJ4_9PEZI</name>